<dbReference type="Proteomes" id="UP001345013">
    <property type="component" value="Unassembled WGS sequence"/>
</dbReference>
<accession>A0ABR0JZA4</accession>
<gene>
    <name evidence="2" type="ORF">LTR24_008696</name>
</gene>
<reference evidence="2 3" key="1">
    <citation type="submission" date="2023-08" db="EMBL/GenBank/DDBJ databases">
        <title>Black Yeasts Isolated from many extreme environments.</title>
        <authorList>
            <person name="Coleine C."/>
            <person name="Stajich J.E."/>
            <person name="Selbmann L."/>
        </authorList>
    </citation>
    <scope>NUCLEOTIDE SEQUENCE [LARGE SCALE GENOMIC DNA]</scope>
    <source>
        <strain evidence="2 3">CCFEE 5885</strain>
    </source>
</reference>
<dbReference type="EMBL" id="JAVRRG010000158">
    <property type="protein sequence ID" value="KAK5080082.1"/>
    <property type="molecule type" value="Genomic_DNA"/>
</dbReference>
<feature type="compositionally biased region" description="Polar residues" evidence="1">
    <location>
        <begin position="77"/>
        <end position="111"/>
    </location>
</feature>
<proteinExistence type="predicted"/>
<keyword evidence="3" id="KW-1185">Reference proteome</keyword>
<protein>
    <submittedName>
        <fullName evidence="2">Uncharacterized protein</fullName>
    </submittedName>
</protein>
<evidence type="ECO:0000313" key="3">
    <source>
        <dbReference type="Proteomes" id="UP001345013"/>
    </source>
</evidence>
<evidence type="ECO:0000313" key="2">
    <source>
        <dbReference type="EMBL" id="KAK5080082.1"/>
    </source>
</evidence>
<feature type="compositionally biased region" description="Basic and acidic residues" evidence="1">
    <location>
        <begin position="20"/>
        <end position="30"/>
    </location>
</feature>
<sequence length="137" mass="15495">MAVNRPTQLSEHTPPPFRPHTPDPEHESKIVHHSPATRAEHAMRQILFGEAKVKKNAADERVHALQQRDEEFHARATTPSDSPNVKQAWTNYDQKSPSTEACEADTTNQNGFGDDKQYRWPDTGARRGSSARSEQKQ</sequence>
<name>A0ABR0JZA4_9EURO</name>
<comment type="caution">
    <text evidence="2">The sequence shown here is derived from an EMBL/GenBank/DDBJ whole genome shotgun (WGS) entry which is preliminary data.</text>
</comment>
<organism evidence="2 3">
    <name type="scientific">Lithohypha guttulata</name>
    <dbReference type="NCBI Taxonomy" id="1690604"/>
    <lineage>
        <taxon>Eukaryota</taxon>
        <taxon>Fungi</taxon>
        <taxon>Dikarya</taxon>
        <taxon>Ascomycota</taxon>
        <taxon>Pezizomycotina</taxon>
        <taxon>Eurotiomycetes</taxon>
        <taxon>Chaetothyriomycetidae</taxon>
        <taxon>Chaetothyriales</taxon>
        <taxon>Trichomeriaceae</taxon>
        <taxon>Lithohypha</taxon>
    </lineage>
</organism>
<feature type="compositionally biased region" description="Polar residues" evidence="1">
    <location>
        <begin position="1"/>
        <end position="10"/>
    </location>
</feature>
<feature type="region of interest" description="Disordered" evidence="1">
    <location>
        <begin position="67"/>
        <end position="137"/>
    </location>
</feature>
<evidence type="ECO:0000256" key="1">
    <source>
        <dbReference type="SAM" id="MobiDB-lite"/>
    </source>
</evidence>
<feature type="region of interest" description="Disordered" evidence="1">
    <location>
        <begin position="1"/>
        <end position="38"/>
    </location>
</feature>